<dbReference type="InterPro" id="IPR037171">
    <property type="entry name" value="NagB/RpiA_transferase-like"/>
</dbReference>
<dbReference type="PANTHER" id="PTHR13017">
    <property type="entry name" value="5-FORMYLTETRAHYDROFOLATE CYCLO-LIGASE-RELATED"/>
    <property type="match status" value="1"/>
</dbReference>
<gene>
    <name evidence="1" type="ORF">ACFQEU_03995</name>
</gene>
<dbReference type="PANTHER" id="PTHR13017:SF0">
    <property type="entry name" value="METHENYLTETRAHYDROFOLATE SYNTHASE DOMAIN-CONTAINING PROTEIN"/>
    <property type="match status" value="1"/>
</dbReference>
<keyword evidence="2" id="KW-1185">Reference proteome</keyword>
<dbReference type="Gene3D" id="3.40.50.10420">
    <property type="entry name" value="NagB/RpiA/CoA transferase-like"/>
    <property type="match status" value="1"/>
</dbReference>
<dbReference type="Pfam" id="PF01812">
    <property type="entry name" value="5-FTHF_cyc-lig"/>
    <property type="match status" value="1"/>
</dbReference>
<comment type="caution">
    <text evidence="1">The sequence shown here is derived from an EMBL/GenBank/DDBJ whole genome shotgun (WGS) entry which is preliminary data.</text>
</comment>
<dbReference type="InterPro" id="IPR024185">
    <property type="entry name" value="FTHF_cligase-like_sf"/>
</dbReference>
<dbReference type="Proteomes" id="UP001596442">
    <property type="component" value="Unassembled WGS sequence"/>
</dbReference>
<dbReference type="RefSeq" id="WP_379779505.1">
    <property type="nucleotide sequence ID" value="NZ_JBHSWW010000031.1"/>
</dbReference>
<evidence type="ECO:0000313" key="2">
    <source>
        <dbReference type="Proteomes" id="UP001596442"/>
    </source>
</evidence>
<name>A0ABD5S9S7_9EURY</name>
<organism evidence="1 2">
    <name type="scientific">Halorubrum tibetense</name>
    <dbReference type="NCBI Taxonomy" id="175631"/>
    <lineage>
        <taxon>Archaea</taxon>
        <taxon>Methanobacteriati</taxon>
        <taxon>Methanobacteriota</taxon>
        <taxon>Stenosarchaea group</taxon>
        <taxon>Halobacteria</taxon>
        <taxon>Halobacteriales</taxon>
        <taxon>Haloferacaceae</taxon>
        <taxon>Halorubrum</taxon>
    </lineage>
</organism>
<dbReference type="AlphaFoldDB" id="A0ABD5S9S7"/>
<reference evidence="1 2" key="1">
    <citation type="journal article" date="2019" name="Int. J. Syst. Evol. Microbiol.">
        <title>The Global Catalogue of Microorganisms (GCM) 10K type strain sequencing project: providing services to taxonomists for standard genome sequencing and annotation.</title>
        <authorList>
            <consortium name="The Broad Institute Genomics Platform"/>
            <consortium name="The Broad Institute Genome Sequencing Center for Infectious Disease"/>
            <person name="Wu L."/>
            <person name="Ma J."/>
        </authorList>
    </citation>
    <scope>NUCLEOTIDE SEQUENCE [LARGE SCALE GENOMIC DNA]</scope>
    <source>
        <strain evidence="1 2">CGMCC 1.3239</strain>
    </source>
</reference>
<evidence type="ECO:0000313" key="1">
    <source>
        <dbReference type="EMBL" id="MFC6752631.1"/>
    </source>
</evidence>
<accession>A0ABD5S9S7</accession>
<dbReference type="EMBL" id="JBHSWW010000031">
    <property type="protein sequence ID" value="MFC6752631.1"/>
    <property type="molecule type" value="Genomic_DNA"/>
</dbReference>
<sequence>MDKQTVREAVWDALEDRGEARFPFPPHGRIPNVAGATDACDRLTETGAWETAETMKANPDAPQLPVRRAALRAGKTVFVAQPRLRDPDPFLRLDPDDVDDIDEATTVSGVSAHGVPVGPESVPHIDLVVSGSVGVTTEGARIGKGEGYSDLEWAVLHELDAVDDDTTVATTVHELQVLDGPASPIADPETLPEPDGHDVPIDLIVTPERVIRTGADAPRPTGVDWEALDAARLDAIPVLAERAPDRG</sequence>
<dbReference type="InterPro" id="IPR002698">
    <property type="entry name" value="FTHF_cligase"/>
</dbReference>
<dbReference type="SUPFAM" id="SSF100950">
    <property type="entry name" value="NagB/RpiA/CoA transferase-like"/>
    <property type="match status" value="1"/>
</dbReference>
<proteinExistence type="predicted"/>
<protein>
    <submittedName>
        <fullName evidence="1">5-formyltetrahydrofolate cyclo-ligase</fullName>
    </submittedName>
</protein>